<evidence type="ECO:0000313" key="1">
    <source>
        <dbReference type="EMBL" id="XCP93750.1"/>
    </source>
</evidence>
<dbReference type="AlphaFoldDB" id="A0AAU8NB31"/>
<gene>
    <name evidence="1" type="ORF">ABXS70_21480</name>
</gene>
<dbReference type="EMBL" id="CP159992">
    <property type="protein sequence ID" value="XCP93750.1"/>
    <property type="molecule type" value="Genomic_DNA"/>
</dbReference>
<accession>A0AAU8NB31</accession>
<sequence length="166" mass="19279">MYLKQAVARINNIDWSLVGSIASKVEADLACEFLRRLACFFKEEGIRPIKPLVADIAKLLGDTEEVEVSDYFNSEVVEFLGENIYVKNIIQYYLHLAKYAEERPETYRHLNVYEPLIKILERKGMFVLRINALDIVNGSHIPLEDWYENFVNMNSLEIDQLGEFTV</sequence>
<protein>
    <submittedName>
        <fullName evidence="1">Uncharacterized protein</fullName>
    </submittedName>
</protein>
<name>A0AAU8NB31_9BACL</name>
<proteinExistence type="predicted"/>
<dbReference type="RefSeq" id="WP_342554356.1">
    <property type="nucleotide sequence ID" value="NZ_CP159992.1"/>
</dbReference>
<organism evidence="1">
    <name type="scientific">Paenibacillus sp. AN1007</name>
    <dbReference type="NCBI Taxonomy" id="3151385"/>
    <lineage>
        <taxon>Bacteria</taxon>
        <taxon>Bacillati</taxon>
        <taxon>Bacillota</taxon>
        <taxon>Bacilli</taxon>
        <taxon>Bacillales</taxon>
        <taxon>Paenibacillaceae</taxon>
        <taxon>Paenibacillus</taxon>
    </lineage>
</organism>
<reference evidence="1" key="1">
    <citation type="submission" date="2024-05" db="EMBL/GenBank/DDBJ databases">
        <title>Draft genome assemblies of 36 bacteria isolated from hibernating arctic ground squirrels.</title>
        <authorList>
            <person name="McKee H."/>
            <person name="Mullen L."/>
            <person name="Drown D.M."/>
            <person name="Duddleston K.N."/>
        </authorList>
    </citation>
    <scope>NUCLEOTIDE SEQUENCE</scope>
    <source>
        <strain evidence="1">AN1007</strain>
    </source>
</reference>